<accession>F6VHM8</accession>
<feature type="transmembrane region" description="Helical" evidence="9">
    <location>
        <begin position="81"/>
        <end position="102"/>
    </location>
</feature>
<dbReference type="GO" id="GO:0042593">
    <property type="term" value="P:glucose homeostasis"/>
    <property type="evidence" value="ECO:0007669"/>
    <property type="project" value="Ensembl"/>
</dbReference>
<dbReference type="PANTHER" id="PTHR45822">
    <property type="entry name" value="FREE FATTY ACID RECEPTOR 2-RELATED"/>
    <property type="match status" value="1"/>
</dbReference>
<dbReference type="PRINTS" id="PR01904">
    <property type="entry name" value="GPR40FAMILY"/>
</dbReference>
<feature type="transmembrane region" description="Helical" evidence="9">
    <location>
        <begin position="123"/>
        <end position="143"/>
    </location>
</feature>
<evidence type="ECO:0000313" key="12">
    <source>
        <dbReference type="Proteomes" id="UP000002279"/>
    </source>
</evidence>
<dbReference type="Ensembl" id="ENSOANT00000022845.2">
    <property type="protein sequence ID" value="ENSOANP00000022841.2"/>
    <property type="gene ID" value="ENSOANG00000014494.2"/>
</dbReference>
<dbReference type="eggNOG" id="ENOG502QQGM">
    <property type="taxonomic scope" value="Eukaryota"/>
</dbReference>
<organism evidence="11 12">
    <name type="scientific">Ornithorhynchus anatinus</name>
    <name type="common">Duckbill platypus</name>
    <dbReference type="NCBI Taxonomy" id="9258"/>
    <lineage>
        <taxon>Eukaryota</taxon>
        <taxon>Metazoa</taxon>
        <taxon>Chordata</taxon>
        <taxon>Craniata</taxon>
        <taxon>Vertebrata</taxon>
        <taxon>Euteleostomi</taxon>
        <taxon>Mammalia</taxon>
        <taxon>Monotremata</taxon>
        <taxon>Ornithorhynchidae</taxon>
        <taxon>Ornithorhynchus</taxon>
    </lineage>
</organism>
<dbReference type="GO" id="GO:0002720">
    <property type="term" value="P:positive regulation of cytokine production involved in immune response"/>
    <property type="evidence" value="ECO:0007669"/>
    <property type="project" value="Ensembl"/>
</dbReference>
<feature type="transmembrane region" description="Helical" evidence="9">
    <location>
        <begin position="43"/>
        <end position="61"/>
    </location>
</feature>
<dbReference type="InterPro" id="IPR017452">
    <property type="entry name" value="GPCR_Rhodpsn_7TM"/>
</dbReference>
<keyword evidence="6 9" id="KW-0472">Membrane</keyword>
<reference evidence="11" key="3">
    <citation type="submission" date="2025-09" db="UniProtKB">
        <authorList>
            <consortium name="Ensembl"/>
        </authorList>
    </citation>
    <scope>IDENTIFICATION</scope>
    <source>
        <strain evidence="11">Glennie</strain>
    </source>
</reference>
<keyword evidence="4 9" id="KW-1133">Transmembrane helix</keyword>
<protein>
    <recommendedName>
        <fullName evidence="10">G-protein coupled receptors family 1 profile domain-containing protein</fullName>
    </recommendedName>
</protein>
<dbReference type="GO" id="GO:0005886">
    <property type="term" value="C:plasma membrane"/>
    <property type="evidence" value="ECO:0000318"/>
    <property type="project" value="GO_Central"/>
</dbReference>
<keyword evidence="7" id="KW-0675">Receptor</keyword>
<dbReference type="GO" id="GO:0046676">
    <property type="term" value="P:negative regulation of insulin secretion"/>
    <property type="evidence" value="ECO:0007669"/>
    <property type="project" value="Ensembl"/>
</dbReference>
<feature type="domain" description="G-protein coupled receptors family 1 profile" evidence="10">
    <location>
        <begin position="22"/>
        <end position="266"/>
    </location>
</feature>
<evidence type="ECO:0000256" key="7">
    <source>
        <dbReference type="ARBA" id="ARBA00023170"/>
    </source>
</evidence>
<dbReference type="Bgee" id="ENSOANG00000014494">
    <property type="expression patterns" value="Expressed in testis and 1 other cell type or tissue"/>
</dbReference>
<dbReference type="GO" id="GO:0071398">
    <property type="term" value="P:cellular response to fatty acid"/>
    <property type="evidence" value="ECO:0000318"/>
    <property type="project" value="GO_Central"/>
</dbReference>
<dbReference type="GO" id="GO:0002385">
    <property type="term" value="P:mucosal immune response"/>
    <property type="evidence" value="ECO:0007669"/>
    <property type="project" value="Ensembl"/>
</dbReference>
<dbReference type="GeneTree" id="ENSGT00990000203527"/>
<evidence type="ECO:0000256" key="1">
    <source>
        <dbReference type="ARBA" id="ARBA00004651"/>
    </source>
</evidence>
<dbReference type="GO" id="GO:0046885">
    <property type="term" value="P:regulation of hormone biosynthetic process"/>
    <property type="evidence" value="ECO:0007669"/>
    <property type="project" value="Ensembl"/>
</dbReference>
<keyword evidence="5" id="KW-0297">G-protein coupled receptor</keyword>
<dbReference type="GO" id="GO:0002879">
    <property type="term" value="P:positive regulation of acute inflammatory response to non-antigenic stimulus"/>
    <property type="evidence" value="ECO:0007669"/>
    <property type="project" value="Ensembl"/>
</dbReference>
<feature type="transmembrane region" description="Helical" evidence="9">
    <location>
        <begin position="6"/>
        <end position="31"/>
    </location>
</feature>
<evidence type="ECO:0000313" key="11">
    <source>
        <dbReference type="Ensembl" id="ENSOANP00000022841.2"/>
    </source>
</evidence>
<dbReference type="GO" id="GO:0007186">
    <property type="term" value="P:G protein-coupled receptor signaling pathway"/>
    <property type="evidence" value="ECO:0000318"/>
    <property type="project" value="GO_Central"/>
</dbReference>
<dbReference type="InterPro" id="IPR013312">
    <property type="entry name" value="GPR40-rel_orph"/>
</dbReference>
<gene>
    <name evidence="11" type="primary">LOC107547526</name>
</gene>
<dbReference type="Proteomes" id="UP000002279">
    <property type="component" value="Chromosome 5"/>
</dbReference>
<comment type="subcellular location">
    <subcellularLocation>
        <location evidence="1">Cell membrane</location>
        <topology evidence="1">Multi-pass membrane protein</topology>
    </subcellularLocation>
</comment>
<dbReference type="AlphaFoldDB" id="F6VHM8"/>
<name>F6VHM8_ORNAN</name>
<dbReference type="HOGENOM" id="CLU_009579_8_4_1"/>
<sequence length="307" mass="34569">MGDSHWLLFCIYLFTFLVGLPLNLTALVIFVARLRQRPAAVDILLLNLTLSDLLLLLFLPFRMVEAASGLRWPLPPFLCPLSFFLFFTTIYLSTLFLSAVSVERLLGAAHPVWYRTRRRSGQAVAVSALCWLLAGSHCSVVYITEFAAGAFSGANETCYMHFRQEQLTVLLPVRLEMAVVLFGLPLAISGFCYARLVWILSRGPCRRRTRKRVTGLVVATMLNFLVCFGPYNASHVVGYVQWASPTWRNYAFQLSTLNTCVDPLVFYFSSAGFQTSCRDLLARMRSRWCPRRGESSHGEGTGEGPRQ</sequence>
<dbReference type="STRING" id="9258.ENSOANP00000022841"/>
<dbReference type="SUPFAM" id="SSF81321">
    <property type="entry name" value="Family A G protein-coupled receptor-like"/>
    <property type="match status" value="1"/>
</dbReference>
<evidence type="ECO:0000259" key="10">
    <source>
        <dbReference type="PROSITE" id="PS50262"/>
    </source>
</evidence>
<dbReference type="FunFam" id="1.20.1070.10:FF:000173">
    <property type="entry name" value="Free fatty acid receptor 1"/>
    <property type="match status" value="1"/>
</dbReference>
<dbReference type="FunCoup" id="F6VHM8">
    <property type="interactions" value="507"/>
</dbReference>
<evidence type="ECO:0000256" key="5">
    <source>
        <dbReference type="ARBA" id="ARBA00023040"/>
    </source>
</evidence>
<evidence type="ECO:0000256" key="2">
    <source>
        <dbReference type="ARBA" id="ARBA00022475"/>
    </source>
</evidence>
<dbReference type="InterPro" id="IPR000276">
    <property type="entry name" value="GPCR_Rhodpsn"/>
</dbReference>
<dbReference type="InParanoid" id="F6VHM8"/>
<evidence type="ECO:0000256" key="4">
    <source>
        <dbReference type="ARBA" id="ARBA00022989"/>
    </source>
</evidence>
<dbReference type="GO" id="GO:0007193">
    <property type="term" value="P:adenylate cyclase-inhibiting G protein-coupled receptor signaling pathway"/>
    <property type="evidence" value="ECO:0007669"/>
    <property type="project" value="Ensembl"/>
</dbReference>
<feature type="transmembrane region" description="Helical" evidence="9">
    <location>
        <begin position="177"/>
        <end position="201"/>
    </location>
</feature>
<dbReference type="PROSITE" id="PS50262">
    <property type="entry name" value="G_PROTEIN_RECEP_F1_2"/>
    <property type="match status" value="1"/>
</dbReference>
<dbReference type="PANTHER" id="PTHR45822:SF6">
    <property type="entry name" value="FREE FATTY ACID RECEPTOR 3-RELATED"/>
    <property type="match status" value="1"/>
</dbReference>
<reference evidence="11 12" key="1">
    <citation type="journal article" date="2008" name="Nature">
        <title>Genome analysis of the platypus reveals unique signatures of evolution.</title>
        <authorList>
            <person name="Warren W.C."/>
            <person name="Hillier L.W."/>
            <person name="Marshall Graves J.A."/>
            <person name="Birney E."/>
            <person name="Ponting C.P."/>
            <person name="Grutzner F."/>
            <person name="Belov K."/>
            <person name="Miller W."/>
            <person name="Clarke L."/>
            <person name="Chinwalla A.T."/>
            <person name="Yang S.P."/>
            <person name="Heger A."/>
            <person name="Locke D.P."/>
            <person name="Miethke P."/>
            <person name="Waters P.D."/>
            <person name="Veyrunes F."/>
            <person name="Fulton L."/>
            <person name="Fulton B."/>
            <person name="Graves T."/>
            <person name="Wallis J."/>
            <person name="Puente X.S."/>
            <person name="Lopez-Otin C."/>
            <person name="Ordonez G.R."/>
            <person name="Eichler E.E."/>
            <person name="Chen L."/>
            <person name="Cheng Z."/>
            <person name="Deakin J.E."/>
            <person name="Alsop A."/>
            <person name="Thompson K."/>
            <person name="Kirby P."/>
            <person name="Papenfuss A.T."/>
            <person name="Wakefield M.J."/>
            <person name="Olender T."/>
            <person name="Lancet D."/>
            <person name="Huttley G.A."/>
            <person name="Smit A.F."/>
            <person name="Pask A."/>
            <person name="Temple-Smith P."/>
            <person name="Batzer M.A."/>
            <person name="Walker J.A."/>
            <person name="Konkel M.K."/>
            <person name="Harris R.S."/>
            <person name="Whittington C.M."/>
            <person name="Wong E.S."/>
            <person name="Gemmell N.J."/>
            <person name="Buschiazzo E."/>
            <person name="Vargas Jentzsch I.M."/>
            <person name="Merkel A."/>
            <person name="Schmitz J."/>
            <person name="Zemann A."/>
            <person name="Churakov G."/>
            <person name="Kriegs J.O."/>
            <person name="Brosius J."/>
            <person name="Murchison E.P."/>
            <person name="Sachidanandam R."/>
            <person name="Smith C."/>
            <person name="Hannon G.J."/>
            <person name="Tsend-Ayush E."/>
            <person name="McMillan D."/>
            <person name="Attenborough R."/>
            <person name="Rens W."/>
            <person name="Ferguson-Smith M."/>
            <person name="Lefevre C.M."/>
            <person name="Sharp J.A."/>
            <person name="Nicholas K.R."/>
            <person name="Ray D.A."/>
            <person name="Kube M."/>
            <person name="Reinhardt R."/>
            <person name="Pringle T.H."/>
            <person name="Taylor J."/>
            <person name="Jones R.C."/>
            <person name="Nixon B."/>
            <person name="Dacheux J.L."/>
            <person name="Niwa H."/>
            <person name="Sekita Y."/>
            <person name="Huang X."/>
            <person name="Stark A."/>
            <person name="Kheradpour P."/>
            <person name="Kellis M."/>
            <person name="Flicek P."/>
            <person name="Chen Y."/>
            <person name="Webber C."/>
            <person name="Hardison R."/>
            <person name="Nelson J."/>
            <person name="Hallsworth-Pepin K."/>
            <person name="Delehaunty K."/>
            <person name="Markovic C."/>
            <person name="Minx P."/>
            <person name="Feng Y."/>
            <person name="Kremitzki C."/>
            <person name="Mitreva M."/>
            <person name="Glasscock J."/>
            <person name="Wylie T."/>
            <person name="Wohldmann P."/>
            <person name="Thiru P."/>
            <person name="Nhan M.N."/>
            <person name="Pohl C.S."/>
            <person name="Smith S.M."/>
            <person name="Hou S."/>
            <person name="Nefedov M."/>
            <person name="de Jong P.J."/>
            <person name="Renfree M.B."/>
            <person name="Mardis E.R."/>
            <person name="Wilson R.K."/>
        </authorList>
    </citation>
    <scope>NUCLEOTIDE SEQUENCE [LARGE SCALE GENOMIC DNA]</scope>
    <source>
        <strain evidence="11 12">Glennie</strain>
    </source>
</reference>
<proteinExistence type="predicted"/>
<dbReference type="CDD" id="cd15170">
    <property type="entry name" value="7tmA_FFAR2_FFAR3"/>
    <property type="match status" value="1"/>
</dbReference>
<dbReference type="PRINTS" id="PR00237">
    <property type="entry name" value="GPCRRHODOPSN"/>
</dbReference>
<keyword evidence="3 9" id="KW-0812">Transmembrane</keyword>
<feature type="transmembrane region" description="Helical" evidence="9">
    <location>
        <begin position="213"/>
        <end position="231"/>
    </location>
</feature>
<dbReference type="GO" id="GO:0046626">
    <property type="term" value="P:regulation of insulin receptor signaling pathway"/>
    <property type="evidence" value="ECO:0007669"/>
    <property type="project" value="Ensembl"/>
</dbReference>
<dbReference type="GO" id="GO:0032722">
    <property type="term" value="P:positive regulation of chemokine production"/>
    <property type="evidence" value="ECO:0007669"/>
    <property type="project" value="Ensembl"/>
</dbReference>
<reference evidence="11" key="2">
    <citation type="submission" date="2025-08" db="UniProtKB">
        <authorList>
            <consortium name="Ensembl"/>
        </authorList>
    </citation>
    <scope>IDENTIFICATION</scope>
    <source>
        <strain evidence="11">Glennie</strain>
    </source>
</reference>
<keyword evidence="8" id="KW-0807">Transducer</keyword>
<dbReference type="OMA" id="HWLYFSV"/>
<dbReference type="Pfam" id="PF00001">
    <property type="entry name" value="7tm_1"/>
    <property type="match status" value="1"/>
</dbReference>
<dbReference type="GO" id="GO:0003062">
    <property type="term" value="P:regulation of heart rate by chemical signal"/>
    <property type="evidence" value="ECO:0007669"/>
    <property type="project" value="Ensembl"/>
</dbReference>
<keyword evidence="2" id="KW-1003">Cell membrane</keyword>
<dbReference type="GO" id="GO:0004930">
    <property type="term" value="F:G protein-coupled receptor activity"/>
    <property type="evidence" value="ECO:0000318"/>
    <property type="project" value="GO_Central"/>
</dbReference>
<evidence type="ECO:0000256" key="8">
    <source>
        <dbReference type="ARBA" id="ARBA00023224"/>
    </source>
</evidence>
<keyword evidence="12" id="KW-1185">Reference proteome</keyword>
<evidence type="ECO:0000256" key="6">
    <source>
        <dbReference type="ARBA" id="ARBA00023136"/>
    </source>
</evidence>
<dbReference type="Gene3D" id="1.20.1070.10">
    <property type="entry name" value="Rhodopsin 7-helix transmembrane proteins"/>
    <property type="match status" value="1"/>
</dbReference>
<dbReference type="GO" id="GO:0019228">
    <property type="term" value="P:neuronal action potential"/>
    <property type="evidence" value="ECO:0007669"/>
    <property type="project" value="Ensembl"/>
</dbReference>
<evidence type="ECO:0000256" key="9">
    <source>
        <dbReference type="SAM" id="Phobius"/>
    </source>
</evidence>
<evidence type="ECO:0000256" key="3">
    <source>
        <dbReference type="ARBA" id="ARBA00022692"/>
    </source>
</evidence>
<dbReference type="GO" id="GO:1904457">
    <property type="term" value="P:positive regulation of neuronal action potential"/>
    <property type="evidence" value="ECO:0007669"/>
    <property type="project" value="Ensembl"/>
</dbReference>
<dbReference type="GO" id="GO:0045776">
    <property type="term" value="P:negative regulation of blood pressure"/>
    <property type="evidence" value="ECO:0007669"/>
    <property type="project" value="Ensembl"/>
</dbReference>